<evidence type="ECO:0000313" key="3">
    <source>
        <dbReference type="EMBL" id="PRQ06376.1"/>
    </source>
</evidence>
<sequence length="158" mass="16850">MLLAMGCRPTTGTDSSPDEPLIDAASDSNAAPATTAEGPPRPEGAIFRSELLRATQGGSAAYLMAQIGPEAYRPQGRFEGWMITRVWPGDPDLCTPGCDLRPGDVILSVNGSKLETPEELSNLLAHIDQIESIELTGIRDGAFFERAHPILPDPPPND</sequence>
<gene>
    <name evidence="3" type="ORF">ENSA7_39220</name>
</gene>
<protein>
    <recommendedName>
        <fullName evidence="2">PDZ domain-containing protein</fullName>
    </recommendedName>
</protein>
<dbReference type="InterPro" id="IPR036034">
    <property type="entry name" value="PDZ_sf"/>
</dbReference>
<name>A0A2S9YMR3_9BACT</name>
<dbReference type="AlphaFoldDB" id="A0A2S9YMR3"/>
<feature type="region of interest" description="Disordered" evidence="1">
    <location>
        <begin position="1"/>
        <end position="43"/>
    </location>
</feature>
<dbReference type="InterPro" id="IPR001478">
    <property type="entry name" value="PDZ"/>
</dbReference>
<proteinExistence type="predicted"/>
<accession>A0A2S9YMR3</accession>
<reference evidence="3 4" key="1">
    <citation type="submission" date="2018-03" db="EMBL/GenBank/DDBJ databases">
        <title>Draft Genome Sequences of the Obligatory Marine Myxobacteria Enhygromyxa salina SWB007.</title>
        <authorList>
            <person name="Poehlein A."/>
            <person name="Moghaddam J.A."/>
            <person name="Harms H."/>
            <person name="Alanjari M."/>
            <person name="Koenig G.M."/>
            <person name="Daniel R."/>
            <person name="Schaeberle T.F."/>
        </authorList>
    </citation>
    <scope>NUCLEOTIDE SEQUENCE [LARGE SCALE GENOMIC DNA]</scope>
    <source>
        <strain evidence="3 4">SWB007</strain>
    </source>
</reference>
<comment type="caution">
    <text evidence="3">The sequence shown here is derived from an EMBL/GenBank/DDBJ whole genome shotgun (WGS) entry which is preliminary data.</text>
</comment>
<dbReference type="SUPFAM" id="SSF50156">
    <property type="entry name" value="PDZ domain-like"/>
    <property type="match status" value="1"/>
</dbReference>
<dbReference type="PROSITE" id="PS50106">
    <property type="entry name" value="PDZ"/>
    <property type="match status" value="1"/>
</dbReference>
<dbReference type="EMBL" id="PVNL01000076">
    <property type="protein sequence ID" value="PRQ06376.1"/>
    <property type="molecule type" value="Genomic_DNA"/>
</dbReference>
<dbReference type="Gene3D" id="2.30.42.10">
    <property type="match status" value="1"/>
</dbReference>
<feature type="domain" description="PDZ" evidence="2">
    <location>
        <begin position="48"/>
        <end position="115"/>
    </location>
</feature>
<evidence type="ECO:0000256" key="1">
    <source>
        <dbReference type="SAM" id="MobiDB-lite"/>
    </source>
</evidence>
<evidence type="ECO:0000259" key="2">
    <source>
        <dbReference type="PROSITE" id="PS50106"/>
    </source>
</evidence>
<evidence type="ECO:0000313" key="4">
    <source>
        <dbReference type="Proteomes" id="UP000238823"/>
    </source>
</evidence>
<dbReference type="Proteomes" id="UP000238823">
    <property type="component" value="Unassembled WGS sequence"/>
</dbReference>
<organism evidence="3 4">
    <name type="scientific">Enhygromyxa salina</name>
    <dbReference type="NCBI Taxonomy" id="215803"/>
    <lineage>
        <taxon>Bacteria</taxon>
        <taxon>Pseudomonadati</taxon>
        <taxon>Myxococcota</taxon>
        <taxon>Polyangia</taxon>
        <taxon>Nannocystales</taxon>
        <taxon>Nannocystaceae</taxon>
        <taxon>Enhygromyxa</taxon>
    </lineage>
</organism>